<proteinExistence type="predicted"/>
<protein>
    <submittedName>
        <fullName evidence="1">Uncharacterized protein</fullName>
    </submittedName>
</protein>
<reference evidence="1 2" key="1">
    <citation type="submission" date="2021-03" db="EMBL/GenBank/DDBJ databases">
        <title>The first data on the complete genome of the tetrodotoxin-producing bacterium.</title>
        <authorList>
            <person name="Melnikova D.I."/>
            <person name="Nijland R."/>
            <person name="Magarlamov T.Y."/>
        </authorList>
    </citation>
    <scope>NUCLEOTIDE SEQUENCE [LARGE SCALE GENOMIC DNA]</scope>
    <source>
        <strain evidence="1 2">1839</strain>
    </source>
</reference>
<accession>A0ABX8FG86</accession>
<dbReference type="Proteomes" id="UP000679247">
    <property type="component" value="Chromosome"/>
</dbReference>
<dbReference type="RefSeq" id="WP_066447408.1">
    <property type="nucleotide sequence ID" value="NZ_CANKUS010000006.1"/>
</dbReference>
<dbReference type="PROSITE" id="PS51257">
    <property type="entry name" value="PROKAR_LIPOPROTEIN"/>
    <property type="match status" value="1"/>
</dbReference>
<evidence type="ECO:0000313" key="2">
    <source>
        <dbReference type="Proteomes" id="UP000679247"/>
    </source>
</evidence>
<evidence type="ECO:0000313" key="1">
    <source>
        <dbReference type="EMBL" id="QVY63012.1"/>
    </source>
</evidence>
<keyword evidence="2" id="KW-1185">Reference proteome</keyword>
<sequence>MRIICIILLTFVILVGCSSENEYEVYGTFESLENNELHLNVTEWTINEGYVAKQADVGYVKVFNIDENTKITFENGEEADIEDIESNQILGISDYEGDTVKEITILNK</sequence>
<organism evidence="1 2">
    <name type="scientific">Cytobacillus gottheilii</name>
    <dbReference type="NCBI Taxonomy" id="859144"/>
    <lineage>
        <taxon>Bacteria</taxon>
        <taxon>Bacillati</taxon>
        <taxon>Bacillota</taxon>
        <taxon>Bacilli</taxon>
        <taxon>Bacillales</taxon>
        <taxon>Bacillaceae</taxon>
        <taxon>Cytobacillus</taxon>
    </lineage>
</organism>
<gene>
    <name evidence="1" type="ORF">J1899_08210</name>
</gene>
<name>A0ABX8FG86_9BACI</name>
<dbReference type="EMBL" id="CP071709">
    <property type="protein sequence ID" value="QVY63012.1"/>
    <property type="molecule type" value="Genomic_DNA"/>
</dbReference>